<reference evidence="1" key="1">
    <citation type="submission" date="2018-05" db="EMBL/GenBank/DDBJ databases">
        <authorList>
            <person name="Lanie J.A."/>
            <person name="Ng W.-L."/>
            <person name="Kazmierczak K.M."/>
            <person name="Andrzejewski T.M."/>
            <person name="Davidsen T.M."/>
            <person name="Wayne K.J."/>
            <person name="Tettelin H."/>
            <person name="Glass J.I."/>
            <person name="Rusch D."/>
            <person name="Podicherti R."/>
            <person name="Tsui H.-C.T."/>
            <person name="Winkler M.E."/>
        </authorList>
    </citation>
    <scope>NUCLEOTIDE SEQUENCE</scope>
</reference>
<feature type="non-terminal residue" evidence="1">
    <location>
        <position position="1"/>
    </location>
</feature>
<dbReference type="SUPFAM" id="SSF52058">
    <property type="entry name" value="L domain-like"/>
    <property type="match status" value="1"/>
</dbReference>
<organism evidence="1">
    <name type="scientific">marine metagenome</name>
    <dbReference type="NCBI Taxonomy" id="408172"/>
    <lineage>
        <taxon>unclassified sequences</taxon>
        <taxon>metagenomes</taxon>
        <taxon>ecological metagenomes</taxon>
    </lineage>
</organism>
<accession>A0A383BSG6</accession>
<dbReference type="EMBL" id="UINC01202831">
    <property type="protein sequence ID" value="SVE22819.1"/>
    <property type="molecule type" value="Genomic_DNA"/>
</dbReference>
<dbReference type="InterPro" id="IPR032675">
    <property type="entry name" value="LRR_dom_sf"/>
</dbReference>
<sequence length="68" mass="7741">PLETLPAEIGDLANLQELSIIGVPLKTLPAELGKLSRLTRLNIRKADHQRLRTYIEQLPNLEIRYIPN</sequence>
<proteinExistence type="predicted"/>
<dbReference type="Gene3D" id="3.80.10.10">
    <property type="entry name" value="Ribonuclease Inhibitor"/>
    <property type="match status" value="1"/>
</dbReference>
<dbReference type="AlphaFoldDB" id="A0A383BSG6"/>
<evidence type="ECO:0008006" key="2">
    <source>
        <dbReference type="Google" id="ProtNLM"/>
    </source>
</evidence>
<gene>
    <name evidence="1" type="ORF">METZ01_LOCUS475673</name>
</gene>
<evidence type="ECO:0000313" key="1">
    <source>
        <dbReference type="EMBL" id="SVE22819.1"/>
    </source>
</evidence>
<protein>
    <recommendedName>
        <fullName evidence="2">Leucine-rich repeat domain-containing protein</fullName>
    </recommendedName>
</protein>
<name>A0A383BSG6_9ZZZZ</name>